<feature type="domain" description="DUF4283" evidence="2">
    <location>
        <begin position="121"/>
        <end position="201"/>
    </location>
</feature>
<feature type="compositionally biased region" description="Low complexity" evidence="1">
    <location>
        <begin position="343"/>
        <end position="352"/>
    </location>
</feature>
<evidence type="ECO:0000259" key="2">
    <source>
        <dbReference type="Pfam" id="PF14111"/>
    </source>
</evidence>
<dbReference type="AlphaFoldDB" id="A0A484N9X6"/>
<feature type="region of interest" description="Disordered" evidence="1">
    <location>
        <begin position="310"/>
        <end position="439"/>
    </location>
</feature>
<feature type="compositionally biased region" description="Pro residues" evidence="1">
    <location>
        <begin position="318"/>
        <end position="339"/>
    </location>
</feature>
<dbReference type="OrthoDB" id="1295621at2759"/>
<evidence type="ECO:0000256" key="1">
    <source>
        <dbReference type="SAM" id="MobiDB-lite"/>
    </source>
</evidence>
<dbReference type="InterPro" id="IPR040256">
    <property type="entry name" value="At4g02000-like"/>
</dbReference>
<proteinExistence type="predicted"/>
<feature type="region of interest" description="Disordered" evidence="1">
    <location>
        <begin position="56"/>
        <end position="76"/>
    </location>
</feature>
<dbReference type="EMBL" id="OOIL02006127">
    <property type="protein sequence ID" value="VFQ96664.1"/>
    <property type="molecule type" value="Genomic_DNA"/>
</dbReference>
<dbReference type="Pfam" id="PF14111">
    <property type="entry name" value="DUF4283"/>
    <property type="match status" value="1"/>
</dbReference>
<sequence>MEISTPPPINKMEILPCIGIRDPHAKPVRLALVPPDSAPVAGAPPATAVPATVKIPEAPVPPSKSNKHTPSLAQVVSGSSRIKVPTPVMEPLPDRDVTIHRGMPAVRFLKSEVSTLARIDKYILVGKFSHGQPKLEVIKHYFSTHYVFRGTVSVGWRDSKHVFIMFSNSHDCTNMLLEGTITFNGLHPMHLFRWTPDFDPEYETSFSPVWLSFYGLPLHMFNFHAFSLICKPIGKLLGVDSITLAKAKPHVARVCVEMDLLQPRPKEIFVGTSEVVGEEDCGFIQPVVYEKVPYYCDYCWRQGHSSERCKLKDFPKPTLTPTPNPNTKPNPQNPIPHPKPTLAQPKSQSKAPAPKPIAPKPKSFKTNIPPKPHYVPKAQLSQNPTGPHPKSQPISLGPSPAQIPQPKTPPSAHIPSQPTPIPLAQSPAQPASTSPPPQP</sequence>
<keyword evidence="4" id="KW-1185">Reference proteome</keyword>
<reference evidence="3 4" key="1">
    <citation type="submission" date="2018-04" db="EMBL/GenBank/DDBJ databases">
        <authorList>
            <person name="Vogel A."/>
        </authorList>
    </citation>
    <scope>NUCLEOTIDE SEQUENCE [LARGE SCALE GENOMIC DNA]</scope>
</reference>
<feature type="compositionally biased region" description="Low complexity" evidence="1">
    <location>
        <begin position="422"/>
        <end position="432"/>
    </location>
</feature>
<evidence type="ECO:0000313" key="4">
    <source>
        <dbReference type="Proteomes" id="UP000595140"/>
    </source>
</evidence>
<dbReference type="PRINTS" id="PR01217">
    <property type="entry name" value="PRICHEXTENSN"/>
</dbReference>
<dbReference type="InterPro" id="IPR025558">
    <property type="entry name" value="DUF4283"/>
</dbReference>
<dbReference type="PANTHER" id="PTHR31286">
    <property type="entry name" value="GLYCINE-RICH CELL WALL STRUCTURAL PROTEIN 1.8-LIKE"/>
    <property type="match status" value="1"/>
</dbReference>
<gene>
    <name evidence="3" type="ORF">CCAM_LOCUS38440</name>
</gene>
<dbReference type="Proteomes" id="UP000595140">
    <property type="component" value="Unassembled WGS sequence"/>
</dbReference>
<accession>A0A484N9X6</accession>
<organism evidence="3 4">
    <name type="scientific">Cuscuta campestris</name>
    <dbReference type="NCBI Taxonomy" id="132261"/>
    <lineage>
        <taxon>Eukaryota</taxon>
        <taxon>Viridiplantae</taxon>
        <taxon>Streptophyta</taxon>
        <taxon>Embryophyta</taxon>
        <taxon>Tracheophyta</taxon>
        <taxon>Spermatophyta</taxon>
        <taxon>Magnoliopsida</taxon>
        <taxon>eudicotyledons</taxon>
        <taxon>Gunneridae</taxon>
        <taxon>Pentapetalae</taxon>
        <taxon>asterids</taxon>
        <taxon>lamiids</taxon>
        <taxon>Solanales</taxon>
        <taxon>Convolvulaceae</taxon>
        <taxon>Cuscuteae</taxon>
        <taxon>Cuscuta</taxon>
        <taxon>Cuscuta subgen. Grammica</taxon>
        <taxon>Cuscuta sect. Cleistogrammica</taxon>
    </lineage>
</organism>
<name>A0A484N9X6_9ASTE</name>
<dbReference type="PANTHER" id="PTHR31286:SF165">
    <property type="entry name" value="DUF4283 DOMAIN-CONTAINING PROTEIN"/>
    <property type="match status" value="1"/>
</dbReference>
<protein>
    <recommendedName>
        <fullName evidence="2">DUF4283 domain-containing protein</fullName>
    </recommendedName>
</protein>
<evidence type="ECO:0000313" key="3">
    <source>
        <dbReference type="EMBL" id="VFQ96664.1"/>
    </source>
</evidence>